<feature type="transmembrane region" description="Helical" evidence="5">
    <location>
        <begin position="81"/>
        <end position="103"/>
    </location>
</feature>
<keyword evidence="7" id="KW-1185">Reference proteome</keyword>
<dbReference type="GO" id="GO:0016765">
    <property type="term" value="F:transferase activity, transferring alkyl or aryl (other than methyl) groups"/>
    <property type="evidence" value="ECO:0007669"/>
    <property type="project" value="InterPro"/>
</dbReference>
<organism evidence="6 7">
    <name type="scientific">Jiangella mangrovi</name>
    <dbReference type="NCBI Taxonomy" id="1524084"/>
    <lineage>
        <taxon>Bacteria</taxon>
        <taxon>Bacillati</taxon>
        <taxon>Actinomycetota</taxon>
        <taxon>Actinomycetes</taxon>
        <taxon>Jiangellales</taxon>
        <taxon>Jiangellaceae</taxon>
        <taxon>Jiangella</taxon>
    </lineage>
</organism>
<dbReference type="CDD" id="cd13956">
    <property type="entry name" value="PT_UbiA"/>
    <property type="match status" value="1"/>
</dbReference>
<feature type="transmembrane region" description="Helical" evidence="5">
    <location>
        <begin position="40"/>
        <end position="61"/>
    </location>
</feature>
<keyword evidence="4 5" id="KW-0472">Membrane</keyword>
<dbReference type="RefSeq" id="WP_184823773.1">
    <property type="nucleotide sequence ID" value="NZ_JACHMM010000001.1"/>
</dbReference>
<reference evidence="6 7" key="1">
    <citation type="submission" date="2020-08" db="EMBL/GenBank/DDBJ databases">
        <title>Sequencing the genomes of 1000 actinobacteria strains.</title>
        <authorList>
            <person name="Klenk H.-P."/>
        </authorList>
    </citation>
    <scope>NUCLEOTIDE SEQUENCE [LARGE SCALE GENOMIC DNA]</scope>
    <source>
        <strain evidence="6 7">DSM 102122</strain>
    </source>
</reference>
<keyword evidence="6" id="KW-0808">Transferase</keyword>
<sequence length="268" mass="27063">MATGTAAAGLVRACHPEPTAAVTVLSALLALRLGHDAATLVLVVAAVFTGQLTIGWSNDLVDAGRDRAVGRADKPLVTGRVTARTVGVALTAAAAACVVLSLALGLAAGLVHLLLVGCGVGYNLLFKRTALSWLPYAVAFGLLPAVVSLALDPPEWPPAWMMAAGALLGVGAHLVNVLPDLDDDLATGVRGLPHRLGAARARVTAVVVLVAASVLVVLGPGRPPAWAWAGLAVVAVLAVVALRGRGSTPFRAAMAIALVDVVLLVLRS</sequence>
<evidence type="ECO:0000256" key="5">
    <source>
        <dbReference type="SAM" id="Phobius"/>
    </source>
</evidence>
<keyword evidence="3 5" id="KW-1133">Transmembrane helix</keyword>
<dbReference type="InterPro" id="IPR044878">
    <property type="entry name" value="UbiA_sf"/>
</dbReference>
<dbReference type="Gene3D" id="1.10.357.140">
    <property type="entry name" value="UbiA prenyltransferase"/>
    <property type="match status" value="1"/>
</dbReference>
<evidence type="ECO:0000256" key="1">
    <source>
        <dbReference type="ARBA" id="ARBA00004141"/>
    </source>
</evidence>
<keyword evidence="2 5" id="KW-0812">Transmembrane</keyword>
<dbReference type="AlphaFoldDB" id="A0A7W9GRZ4"/>
<feature type="transmembrane region" description="Helical" evidence="5">
    <location>
        <begin position="225"/>
        <end position="242"/>
    </location>
</feature>
<feature type="transmembrane region" description="Helical" evidence="5">
    <location>
        <begin position="109"/>
        <end position="126"/>
    </location>
</feature>
<dbReference type="InterPro" id="IPR000537">
    <property type="entry name" value="UbiA_prenyltransferase"/>
</dbReference>
<gene>
    <name evidence="6" type="ORF">HD601_003417</name>
</gene>
<accession>A0A7W9GRZ4</accession>
<evidence type="ECO:0000313" key="7">
    <source>
        <dbReference type="Proteomes" id="UP000542813"/>
    </source>
</evidence>
<evidence type="ECO:0000313" key="6">
    <source>
        <dbReference type="EMBL" id="MBB5788842.1"/>
    </source>
</evidence>
<comment type="subcellular location">
    <subcellularLocation>
        <location evidence="1">Membrane</location>
        <topology evidence="1">Multi-pass membrane protein</topology>
    </subcellularLocation>
</comment>
<dbReference type="EMBL" id="JACHMM010000001">
    <property type="protein sequence ID" value="MBB5788842.1"/>
    <property type="molecule type" value="Genomic_DNA"/>
</dbReference>
<comment type="caution">
    <text evidence="6">The sequence shown here is derived from an EMBL/GenBank/DDBJ whole genome shotgun (WGS) entry which is preliminary data.</text>
</comment>
<feature type="transmembrane region" description="Helical" evidence="5">
    <location>
        <begin position="157"/>
        <end position="178"/>
    </location>
</feature>
<evidence type="ECO:0000256" key="3">
    <source>
        <dbReference type="ARBA" id="ARBA00022989"/>
    </source>
</evidence>
<dbReference type="GO" id="GO:0016020">
    <property type="term" value="C:membrane"/>
    <property type="evidence" value="ECO:0007669"/>
    <property type="project" value="UniProtKB-SubCell"/>
</dbReference>
<dbReference type="Gene3D" id="1.20.120.1780">
    <property type="entry name" value="UbiA prenyltransferase"/>
    <property type="match status" value="1"/>
</dbReference>
<feature type="transmembrane region" description="Helical" evidence="5">
    <location>
        <begin position="133"/>
        <end position="151"/>
    </location>
</feature>
<feature type="transmembrane region" description="Helical" evidence="5">
    <location>
        <begin position="199"/>
        <end position="219"/>
    </location>
</feature>
<proteinExistence type="predicted"/>
<evidence type="ECO:0000256" key="4">
    <source>
        <dbReference type="ARBA" id="ARBA00023136"/>
    </source>
</evidence>
<protein>
    <submittedName>
        <fullName evidence="6">4-hydroxybenzoate polyprenyltransferase</fullName>
    </submittedName>
</protein>
<dbReference type="Pfam" id="PF01040">
    <property type="entry name" value="UbiA"/>
    <property type="match status" value="1"/>
</dbReference>
<name>A0A7W9GRZ4_9ACTN</name>
<dbReference type="Proteomes" id="UP000542813">
    <property type="component" value="Unassembled WGS sequence"/>
</dbReference>
<evidence type="ECO:0000256" key="2">
    <source>
        <dbReference type="ARBA" id="ARBA00022692"/>
    </source>
</evidence>